<proteinExistence type="predicted"/>
<evidence type="ECO:0000259" key="2">
    <source>
        <dbReference type="Pfam" id="PF01261"/>
    </source>
</evidence>
<dbReference type="PANTHER" id="PTHR12110:SF21">
    <property type="entry name" value="XYLOSE ISOMERASE-LIKE TIM BARREL DOMAIN-CONTAINING PROTEIN"/>
    <property type="match status" value="1"/>
</dbReference>
<feature type="region of interest" description="Disordered" evidence="1">
    <location>
        <begin position="171"/>
        <end position="193"/>
    </location>
</feature>
<reference evidence="3" key="1">
    <citation type="journal article" date="2019" name="Environ. Microbiol.">
        <title>Fungal ecological strategies reflected in gene transcription - a case study of two litter decomposers.</title>
        <authorList>
            <person name="Barbi F."/>
            <person name="Kohler A."/>
            <person name="Barry K."/>
            <person name="Baskaran P."/>
            <person name="Daum C."/>
            <person name="Fauchery L."/>
            <person name="Ihrmark K."/>
            <person name="Kuo A."/>
            <person name="LaButti K."/>
            <person name="Lipzen A."/>
            <person name="Morin E."/>
            <person name="Grigoriev I.V."/>
            <person name="Henrissat B."/>
            <person name="Lindahl B."/>
            <person name="Martin F."/>
        </authorList>
    </citation>
    <scope>NUCLEOTIDE SEQUENCE</scope>
    <source>
        <strain evidence="3">JB14</strain>
    </source>
</reference>
<dbReference type="InterPro" id="IPR013022">
    <property type="entry name" value="Xyl_isomerase-like_TIM-brl"/>
</dbReference>
<protein>
    <submittedName>
        <fullName evidence="3">Xylose isomerase-like protein</fullName>
    </submittedName>
</protein>
<dbReference type="PANTHER" id="PTHR12110">
    <property type="entry name" value="HYDROXYPYRUVATE ISOMERASE"/>
    <property type="match status" value="1"/>
</dbReference>
<evidence type="ECO:0000256" key="1">
    <source>
        <dbReference type="SAM" id="MobiDB-lite"/>
    </source>
</evidence>
<keyword evidence="3" id="KW-0413">Isomerase</keyword>
<evidence type="ECO:0000313" key="4">
    <source>
        <dbReference type="Proteomes" id="UP000799118"/>
    </source>
</evidence>
<dbReference type="Gene3D" id="3.20.20.150">
    <property type="entry name" value="Divalent-metal-dependent TIM barrel enzymes"/>
    <property type="match status" value="1"/>
</dbReference>
<evidence type="ECO:0000313" key="3">
    <source>
        <dbReference type="EMBL" id="KAE9390274.1"/>
    </source>
</evidence>
<dbReference type="GO" id="GO:0016853">
    <property type="term" value="F:isomerase activity"/>
    <property type="evidence" value="ECO:0007669"/>
    <property type="project" value="UniProtKB-KW"/>
</dbReference>
<dbReference type="Proteomes" id="UP000799118">
    <property type="component" value="Unassembled WGS sequence"/>
</dbReference>
<gene>
    <name evidence="3" type="ORF">BT96DRAFT_351134</name>
</gene>
<dbReference type="InterPro" id="IPR036237">
    <property type="entry name" value="Xyl_isomerase-like_sf"/>
</dbReference>
<dbReference type="AlphaFoldDB" id="A0A6A4GYW3"/>
<dbReference type="EMBL" id="ML769663">
    <property type="protein sequence ID" value="KAE9390274.1"/>
    <property type="molecule type" value="Genomic_DNA"/>
</dbReference>
<dbReference type="SUPFAM" id="SSF51658">
    <property type="entry name" value="Xylose isomerase-like"/>
    <property type="match status" value="1"/>
</dbReference>
<accession>A0A6A4GYW3</accession>
<organism evidence="3 4">
    <name type="scientific">Gymnopus androsaceus JB14</name>
    <dbReference type="NCBI Taxonomy" id="1447944"/>
    <lineage>
        <taxon>Eukaryota</taxon>
        <taxon>Fungi</taxon>
        <taxon>Dikarya</taxon>
        <taxon>Basidiomycota</taxon>
        <taxon>Agaricomycotina</taxon>
        <taxon>Agaricomycetes</taxon>
        <taxon>Agaricomycetidae</taxon>
        <taxon>Agaricales</taxon>
        <taxon>Marasmiineae</taxon>
        <taxon>Omphalotaceae</taxon>
        <taxon>Gymnopus</taxon>
    </lineage>
</organism>
<dbReference type="OrthoDB" id="5360893at2759"/>
<feature type="compositionally biased region" description="Low complexity" evidence="1">
    <location>
        <begin position="171"/>
        <end position="182"/>
    </location>
</feature>
<keyword evidence="4" id="KW-1185">Reference proteome</keyword>
<dbReference type="InterPro" id="IPR050312">
    <property type="entry name" value="IolE/XylAMocC-like"/>
</dbReference>
<feature type="domain" description="Xylose isomerase-like TIM barrel" evidence="2">
    <location>
        <begin position="3"/>
        <end position="230"/>
    </location>
</feature>
<name>A0A6A4GYW3_9AGAR</name>
<sequence>MPAMKCDLLLVCSNHVSGPYPISEECTMEMYYDAQVDAFRQLGALAEKYGVRIGYEPLSWGTVVDNWMQVWDIVQRVDRENVGVLLDSFNTLGNQYADPGQPSTIRKGQTLAAIACQPSTNYREPIPAEKIFFYQVADAVRPDTICHEEEEEDMPRRMKWSRACRVFPCEPSSAEPSPSSSDSDPENPPSGFLGFLPVSQMTSFVHRTGYRGWWSLEVFNTSLQQRDSGCPERHGRRGIDGLRSLWEVVKSDRIRSGIPSGRRVDDPFPSSASTI</sequence>
<dbReference type="Pfam" id="PF01261">
    <property type="entry name" value="AP_endonuc_2"/>
    <property type="match status" value="1"/>
</dbReference>